<dbReference type="AlphaFoldDB" id="A0A9W7EM03"/>
<sequence length="283" mass="31550">MRAALHTVWLLATAILGAESDRETVYSYLSKSVSDDGAEVPLHLRSHPVLKLALGDMVGFVGSDFSLLELEDGGGGDDDSLWLVHQLASRLAGGVKAGAVSQLDMDCFESPSHEICCPSPEARPPRLPTQFLTETFDAMTKLVIFFDNLGFFELSLNAISVAKNLCPGTGLEFREAFMTRTVDSSFESMLANRELLLEKLDSFDTEVPPIDDLMKAVDMEWSSTPPTMMLGYQFIDDHTPLRKIADIYRKLYPELSVSHVTEEDVERLRNSEGEKNMTHYCFR</sequence>
<evidence type="ECO:0000256" key="1">
    <source>
        <dbReference type="SAM" id="SignalP"/>
    </source>
</evidence>
<evidence type="ECO:0000313" key="3">
    <source>
        <dbReference type="Proteomes" id="UP001165085"/>
    </source>
</evidence>
<feature type="signal peptide" evidence="1">
    <location>
        <begin position="1"/>
        <end position="20"/>
    </location>
</feature>
<organism evidence="2 3">
    <name type="scientific">Triparma strigata</name>
    <dbReference type="NCBI Taxonomy" id="1606541"/>
    <lineage>
        <taxon>Eukaryota</taxon>
        <taxon>Sar</taxon>
        <taxon>Stramenopiles</taxon>
        <taxon>Ochrophyta</taxon>
        <taxon>Bolidophyceae</taxon>
        <taxon>Parmales</taxon>
        <taxon>Triparmaceae</taxon>
        <taxon>Triparma</taxon>
    </lineage>
</organism>
<accession>A0A9W7EM03</accession>
<dbReference type="Proteomes" id="UP001165085">
    <property type="component" value="Unassembled WGS sequence"/>
</dbReference>
<reference evidence="3" key="1">
    <citation type="journal article" date="2023" name="Commun. Biol.">
        <title>Genome analysis of Parmales, the sister group of diatoms, reveals the evolutionary specialization of diatoms from phago-mixotrophs to photoautotrophs.</title>
        <authorList>
            <person name="Ban H."/>
            <person name="Sato S."/>
            <person name="Yoshikawa S."/>
            <person name="Yamada K."/>
            <person name="Nakamura Y."/>
            <person name="Ichinomiya M."/>
            <person name="Sato N."/>
            <person name="Blanc-Mathieu R."/>
            <person name="Endo H."/>
            <person name="Kuwata A."/>
            <person name="Ogata H."/>
        </authorList>
    </citation>
    <scope>NUCLEOTIDE SEQUENCE [LARGE SCALE GENOMIC DNA]</scope>
    <source>
        <strain evidence="3">NIES 3701</strain>
    </source>
</reference>
<proteinExistence type="predicted"/>
<feature type="chain" id="PRO_5040772479" evidence="1">
    <location>
        <begin position="21"/>
        <end position="283"/>
    </location>
</feature>
<gene>
    <name evidence="2" type="ORF">TrST_g451</name>
</gene>
<keyword evidence="3" id="KW-1185">Reference proteome</keyword>
<dbReference type="EMBL" id="BRXY01000281">
    <property type="protein sequence ID" value="GMH83477.1"/>
    <property type="molecule type" value="Genomic_DNA"/>
</dbReference>
<keyword evidence="1" id="KW-0732">Signal</keyword>
<comment type="caution">
    <text evidence="2">The sequence shown here is derived from an EMBL/GenBank/DDBJ whole genome shotgun (WGS) entry which is preliminary data.</text>
</comment>
<evidence type="ECO:0000313" key="2">
    <source>
        <dbReference type="EMBL" id="GMH83477.1"/>
    </source>
</evidence>
<name>A0A9W7EM03_9STRA</name>
<protein>
    <submittedName>
        <fullName evidence="2">Uncharacterized protein</fullName>
    </submittedName>
</protein>